<keyword evidence="3" id="KW-1185">Reference proteome</keyword>
<dbReference type="InterPro" id="IPR037764">
    <property type="entry name" value="CEBPZOS"/>
</dbReference>
<reference evidence="2" key="3">
    <citation type="submission" date="2025-09" db="UniProtKB">
        <authorList>
            <consortium name="Ensembl"/>
        </authorList>
    </citation>
    <scope>IDENTIFICATION</scope>
    <source>
        <strain evidence="2">Guanapo</strain>
    </source>
</reference>
<sequence>MSPRPLEPLARRLMKGVVMVELLGVFGAYFLFHRMNNSQVFDSLSCPPVYYQSNEWAGIYGIRERDQEAWAAKQD</sequence>
<dbReference type="OMA" id="HMMNNSR"/>
<dbReference type="Bgee" id="ENSPREG00000012406">
    <property type="expression patterns" value="Expressed in caudal fin and 1 other cell type or tissue"/>
</dbReference>
<keyword evidence="1" id="KW-0812">Transmembrane</keyword>
<dbReference type="AlphaFoldDB" id="A0A3P9P9D4"/>
<proteinExistence type="predicted"/>
<feature type="transmembrane region" description="Helical" evidence="1">
    <location>
        <begin position="12"/>
        <end position="32"/>
    </location>
</feature>
<accession>A0A3P9P9D4</accession>
<dbReference type="PANTHER" id="PTHR38001:SF1">
    <property type="entry name" value="PROTEIN CEBPZOS"/>
    <property type="match status" value="1"/>
</dbReference>
<organism evidence="2 3">
    <name type="scientific">Poecilia reticulata</name>
    <name type="common">Guppy</name>
    <name type="synonym">Acanthophacelus reticulatus</name>
    <dbReference type="NCBI Taxonomy" id="8081"/>
    <lineage>
        <taxon>Eukaryota</taxon>
        <taxon>Metazoa</taxon>
        <taxon>Chordata</taxon>
        <taxon>Craniata</taxon>
        <taxon>Vertebrata</taxon>
        <taxon>Euteleostomi</taxon>
        <taxon>Actinopterygii</taxon>
        <taxon>Neopterygii</taxon>
        <taxon>Teleostei</taxon>
        <taxon>Neoteleostei</taxon>
        <taxon>Acanthomorphata</taxon>
        <taxon>Ovalentaria</taxon>
        <taxon>Atherinomorphae</taxon>
        <taxon>Cyprinodontiformes</taxon>
        <taxon>Poeciliidae</taxon>
        <taxon>Poeciliinae</taxon>
        <taxon>Poecilia</taxon>
    </lineage>
</organism>
<name>A0A3P9P9D4_POERE</name>
<reference evidence="3" key="1">
    <citation type="submission" date="2013-11" db="EMBL/GenBank/DDBJ databases">
        <title>The genomic landscape of the Guanapo guppy.</title>
        <authorList>
            <person name="Kuenstner A."/>
            <person name="Dreyer C."/>
        </authorList>
    </citation>
    <scope>NUCLEOTIDE SEQUENCE</scope>
    <source>
        <strain evidence="3">Guanapo</strain>
    </source>
</reference>
<evidence type="ECO:0000313" key="2">
    <source>
        <dbReference type="Ensembl" id="ENSPREP00000018318.1"/>
    </source>
</evidence>
<reference evidence="2" key="2">
    <citation type="submission" date="2025-08" db="UniProtKB">
        <authorList>
            <consortium name="Ensembl"/>
        </authorList>
    </citation>
    <scope>IDENTIFICATION</scope>
    <source>
        <strain evidence="2">Guanapo</strain>
    </source>
</reference>
<dbReference type="GeneTree" id="ENSGT00500000045333"/>
<protein>
    <submittedName>
        <fullName evidence="2">CEBPZ opposite strand</fullName>
    </submittedName>
</protein>
<dbReference type="Ensembl" id="ENSPRET00000018516.1">
    <property type="protein sequence ID" value="ENSPREP00000018318.1"/>
    <property type="gene ID" value="ENSPREG00000012406.1"/>
</dbReference>
<dbReference type="PANTHER" id="PTHR38001">
    <property type="entry name" value="PROTEIN CEBPZOS"/>
    <property type="match status" value="1"/>
</dbReference>
<evidence type="ECO:0000313" key="3">
    <source>
        <dbReference type="Proteomes" id="UP000242638"/>
    </source>
</evidence>
<evidence type="ECO:0000256" key="1">
    <source>
        <dbReference type="SAM" id="Phobius"/>
    </source>
</evidence>
<dbReference type="Proteomes" id="UP000242638">
    <property type="component" value="Unassembled WGS sequence"/>
</dbReference>
<keyword evidence="1" id="KW-0472">Membrane</keyword>
<keyword evidence="1" id="KW-1133">Transmembrane helix</keyword>